<dbReference type="OrthoDB" id="3350619at2759"/>
<comment type="caution">
    <text evidence="2">The sequence shown here is derived from an EMBL/GenBank/DDBJ whole genome shotgun (WGS) entry which is preliminary data.</text>
</comment>
<proteinExistence type="predicted"/>
<evidence type="ECO:0000313" key="2">
    <source>
        <dbReference type="EMBL" id="KAF5337454.1"/>
    </source>
</evidence>
<dbReference type="Proteomes" id="UP000559256">
    <property type="component" value="Unassembled WGS sequence"/>
</dbReference>
<protein>
    <recommendedName>
        <fullName evidence="4">Ubiquitin 3 binding protein But2 C-terminal domain-containing protein</fullName>
    </recommendedName>
</protein>
<dbReference type="AlphaFoldDB" id="A0A8H5FHX8"/>
<sequence>MYTPLKSSSSSEELCEDPHEKTLESFLCSRCRGPISTKPSLSFWAIAISLLSLGLNSLILLASSRVAHRCIDPMTEVTNDNIHLLRRPSPFIGFDTITRPVPVVERELINFPQIMQQVNKNQPYYVYDDDPLRYMSVKGLISPESRQVQVTHQISTLVQFRVIDYGMEKCELHIEFPANSTTDAGSHSFLIHINRLDSPIPLNTKTLAFATKPRAQVSLAPLRVNPREDTIVHWQQPFGCKWDELLTFELACDQPADLGDSASDCWLEWWQDRQSATIPPAIYLKQYSSV</sequence>
<keyword evidence="3" id="KW-1185">Reference proteome</keyword>
<gene>
    <name evidence="2" type="ORF">D9758_018010</name>
</gene>
<accession>A0A8H5FHX8</accession>
<evidence type="ECO:0000313" key="3">
    <source>
        <dbReference type="Proteomes" id="UP000559256"/>
    </source>
</evidence>
<evidence type="ECO:0000256" key="1">
    <source>
        <dbReference type="SAM" id="Phobius"/>
    </source>
</evidence>
<organism evidence="2 3">
    <name type="scientific">Tetrapyrgos nigripes</name>
    <dbReference type="NCBI Taxonomy" id="182062"/>
    <lineage>
        <taxon>Eukaryota</taxon>
        <taxon>Fungi</taxon>
        <taxon>Dikarya</taxon>
        <taxon>Basidiomycota</taxon>
        <taxon>Agaricomycotina</taxon>
        <taxon>Agaricomycetes</taxon>
        <taxon>Agaricomycetidae</taxon>
        <taxon>Agaricales</taxon>
        <taxon>Marasmiineae</taxon>
        <taxon>Marasmiaceae</taxon>
        <taxon>Tetrapyrgos</taxon>
    </lineage>
</organism>
<name>A0A8H5FHX8_9AGAR</name>
<feature type="transmembrane region" description="Helical" evidence="1">
    <location>
        <begin position="41"/>
        <end position="62"/>
    </location>
</feature>
<keyword evidence="1" id="KW-0472">Membrane</keyword>
<keyword evidence="1" id="KW-0812">Transmembrane</keyword>
<reference evidence="2 3" key="1">
    <citation type="journal article" date="2020" name="ISME J.">
        <title>Uncovering the hidden diversity of litter-decomposition mechanisms in mushroom-forming fungi.</title>
        <authorList>
            <person name="Floudas D."/>
            <person name="Bentzer J."/>
            <person name="Ahren D."/>
            <person name="Johansson T."/>
            <person name="Persson P."/>
            <person name="Tunlid A."/>
        </authorList>
    </citation>
    <scope>NUCLEOTIDE SEQUENCE [LARGE SCALE GENOMIC DNA]</scope>
    <source>
        <strain evidence="2 3">CBS 291.85</strain>
    </source>
</reference>
<keyword evidence="1" id="KW-1133">Transmembrane helix</keyword>
<dbReference type="EMBL" id="JAACJM010000218">
    <property type="protein sequence ID" value="KAF5337454.1"/>
    <property type="molecule type" value="Genomic_DNA"/>
</dbReference>
<evidence type="ECO:0008006" key="4">
    <source>
        <dbReference type="Google" id="ProtNLM"/>
    </source>
</evidence>